<evidence type="ECO:0000256" key="1">
    <source>
        <dbReference type="ARBA" id="ARBA00022723"/>
    </source>
</evidence>
<protein>
    <submittedName>
        <fullName evidence="3">Dipeptidyl peptidase III</fullName>
    </submittedName>
</protein>
<proteinExistence type="predicted"/>
<comment type="caution">
    <text evidence="3">The sequence shown here is derived from an EMBL/GenBank/DDBJ whole genome shotgun (WGS) entry which is preliminary data.</text>
</comment>
<dbReference type="Gene3D" id="3.30.540.30">
    <property type="match status" value="2"/>
</dbReference>
<dbReference type="GO" id="GO:0008239">
    <property type="term" value="F:dipeptidyl-peptidase activity"/>
    <property type="evidence" value="ECO:0007669"/>
    <property type="project" value="TreeGrafter"/>
</dbReference>
<evidence type="ECO:0000313" key="3">
    <source>
        <dbReference type="EMBL" id="KAK4197328.1"/>
    </source>
</evidence>
<dbReference type="InterPro" id="IPR039461">
    <property type="entry name" value="Peptidase_M49"/>
</dbReference>
<reference evidence="3" key="2">
    <citation type="submission" date="2023-05" db="EMBL/GenBank/DDBJ databases">
        <authorList>
            <consortium name="Lawrence Berkeley National Laboratory"/>
            <person name="Steindorff A."/>
            <person name="Hensen N."/>
            <person name="Bonometti L."/>
            <person name="Westerberg I."/>
            <person name="Brannstrom I.O."/>
            <person name="Guillou S."/>
            <person name="Cros-Aarteil S."/>
            <person name="Calhoun S."/>
            <person name="Haridas S."/>
            <person name="Kuo A."/>
            <person name="Mondo S."/>
            <person name="Pangilinan J."/>
            <person name="Riley R."/>
            <person name="Labutti K."/>
            <person name="Andreopoulos B."/>
            <person name="Lipzen A."/>
            <person name="Chen C."/>
            <person name="Yanf M."/>
            <person name="Daum C."/>
            <person name="Ng V."/>
            <person name="Clum A."/>
            <person name="Ohm R."/>
            <person name="Martin F."/>
            <person name="Silar P."/>
            <person name="Natvig D."/>
            <person name="Lalanne C."/>
            <person name="Gautier V."/>
            <person name="Ament-Velasquez S.L."/>
            <person name="Kruys A."/>
            <person name="Hutchinson M.I."/>
            <person name="Powell A.J."/>
            <person name="Barry K."/>
            <person name="Miller A.N."/>
            <person name="Grigoriev I.V."/>
            <person name="Debuchy R."/>
            <person name="Gladieux P."/>
            <person name="Thoren M.H."/>
            <person name="Johannesson H."/>
        </authorList>
    </citation>
    <scope>NUCLEOTIDE SEQUENCE</scope>
    <source>
        <strain evidence="3">CBS 315.58</strain>
    </source>
</reference>
<name>A0AAN6XAV2_9PEZI</name>
<keyword evidence="4" id="KW-1185">Reference proteome</keyword>
<dbReference type="PANTHER" id="PTHR23422">
    <property type="entry name" value="DIPEPTIDYL PEPTIDASE III-RELATED"/>
    <property type="match status" value="1"/>
</dbReference>
<gene>
    <name evidence="3" type="ORF">QBC40DRAFT_333923</name>
</gene>
<dbReference type="AlphaFoldDB" id="A0AAN6XAV2"/>
<dbReference type="Proteomes" id="UP001303160">
    <property type="component" value="Unassembled WGS sequence"/>
</dbReference>
<dbReference type="GO" id="GO:0046872">
    <property type="term" value="F:metal ion binding"/>
    <property type="evidence" value="ECO:0007669"/>
    <property type="project" value="UniProtKB-KW"/>
</dbReference>
<sequence>MATTYQLAIKEVFDRLTPKEKRYAHHMARTAWLGSRIVTRQTSPESEGIYDLIFHLHKACQGDWSRFLHRTHQHDAVEPSDVDAFLEYAAQFLAHLGNYYVSSSFDFHPPTAGGGDRKAVPAVSKETLRKMASISPEATATLEQVLDQMVATPPYTLGFPSKTAQSSYYIGDEPISSEDVSVVTKVMERHNIWPENTRLRKIMDGNKPVFEILQATSEISGPAMLDSDFPETIFQIRRGDHSAELSKVCEQLQHAVEYASNNTQAALIHQYIKYFRHGDVQTFRTAQKTWVTDTSPRVEHIIGFMETYRDPAEHDNATRFIALLPWAIPGENHGKGPFEPSLFDAPNFTIVHALAFCNSTVWDGCNLPNYSDIRETCGAKNIVFSNRLAIKAKATPASRFVDSSEVEALKKWSGPVHFVKNAIHELLGHGSGKMLSEISPGVFNFDQNKLPTNPLTGKSIDNWYKPGQTWKGVFGDLANTVEECRATLVSYYLPDDKDIQKLFGYEDEQSAAEFLYYLYLTIGVLGLEALGSYSAETGTWGDQHHRVSDFAIFKHLLRDGHGVMTLDHSPSDNTLRVKINRSKIISYGKPSLGRLALRLHVWRCTADIAACREFYEPLTAVEGKYEEWRKIVVTQNGETDLSQVKTDPGGKIVQANTFLVDDGQVRLKVYETSNVGIIQSWAERQV</sequence>
<dbReference type="GO" id="GO:0005737">
    <property type="term" value="C:cytoplasm"/>
    <property type="evidence" value="ECO:0007669"/>
    <property type="project" value="TreeGrafter"/>
</dbReference>
<keyword evidence="2" id="KW-0378">Hydrolase</keyword>
<reference evidence="3" key="1">
    <citation type="journal article" date="2023" name="Mol. Phylogenet. Evol.">
        <title>Genome-scale phylogeny and comparative genomics of the fungal order Sordariales.</title>
        <authorList>
            <person name="Hensen N."/>
            <person name="Bonometti L."/>
            <person name="Westerberg I."/>
            <person name="Brannstrom I.O."/>
            <person name="Guillou S."/>
            <person name="Cros-Aarteil S."/>
            <person name="Calhoun S."/>
            <person name="Haridas S."/>
            <person name="Kuo A."/>
            <person name="Mondo S."/>
            <person name="Pangilinan J."/>
            <person name="Riley R."/>
            <person name="LaButti K."/>
            <person name="Andreopoulos B."/>
            <person name="Lipzen A."/>
            <person name="Chen C."/>
            <person name="Yan M."/>
            <person name="Daum C."/>
            <person name="Ng V."/>
            <person name="Clum A."/>
            <person name="Steindorff A."/>
            <person name="Ohm R.A."/>
            <person name="Martin F."/>
            <person name="Silar P."/>
            <person name="Natvig D.O."/>
            <person name="Lalanne C."/>
            <person name="Gautier V."/>
            <person name="Ament-Velasquez S.L."/>
            <person name="Kruys A."/>
            <person name="Hutchinson M.I."/>
            <person name="Powell A.J."/>
            <person name="Barry K."/>
            <person name="Miller A.N."/>
            <person name="Grigoriev I.V."/>
            <person name="Debuchy R."/>
            <person name="Gladieux P."/>
            <person name="Hiltunen Thoren M."/>
            <person name="Johannesson H."/>
        </authorList>
    </citation>
    <scope>NUCLEOTIDE SEQUENCE</scope>
    <source>
        <strain evidence="3">CBS 315.58</strain>
    </source>
</reference>
<keyword evidence="1" id="KW-0479">Metal-binding</keyword>
<evidence type="ECO:0000256" key="2">
    <source>
        <dbReference type="ARBA" id="ARBA00022801"/>
    </source>
</evidence>
<dbReference type="Pfam" id="PF03571">
    <property type="entry name" value="Peptidase_M49"/>
    <property type="match status" value="2"/>
</dbReference>
<organism evidence="3 4">
    <name type="scientific">Triangularia verruculosa</name>
    <dbReference type="NCBI Taxonomy" id="2587418"/>
    <lineage>
        <taxon>Eukaryota</taxon>
        <taxon>Fungi</taxon>
        <taxon>Dikarya</taxon>
        <taxon>Ascomycota</taxon>
        <taxon>Pezizomycotina</taxon>
        <taxon>Sordariomycetes</taxon>
        <taxon>Sordariomycetidae</taxon>
        <taxon>Sordariales</taxon>
        <taxon>Podosporaceae</taxon>
        <taxon>Triangularia</taxon>
    </lineage>
</organism>
<dbReference type="PANTHER" id="PTHR23422:SF11">
    <property type="entry name" value="DIPEPTIDYL PEPTIDASE 3"/>
    <property type="match status" value="1"/>
</dbReference>
<accession>A0AAN6XAV2</accession>
<evidence type="ECO:0000313" key="4">
    <source>
        <dbReference type="Proteomes" id="UP001303160"/>
    </source>
</evidence>
<dbReference type="EMBL" id="MU863965">
    <property type="protein sequence ID" value="KAK4197328.1"/>
    <property type="molecule type" value="Genomic_DNA"/>
</dbReference>